<evidence type="ECO:0000313" key="2">
    <source>
        <dbReference type="EMBL" id="MBM3226567.1"/>
    </source>
</evidence>
<proteinExistence type="predicted"/>
<keyword evidence="1" id="KW-1133">Transmembrane helix</keyword>
<gene>
    <name evidence="2" type="ORF">FJZ47_22615</name>
</gene>
<dbReference type="Proteomes" id="UP000712673">
    <property type="component" value="Unassembled WGS sequence"/>
</dbReference>
<evidence type="ECO:0000256" key="1">
    <source>
        <dbReference type="SAM" id="Phobius"/>
    </source>
</evidence>
<name>A0A937W7M9_UNCTE</name>
<sequence length="254" mass="26879">MAIGSVLLQPQRLERAGRIPPDQAILVDVLSLVVHLSVDGAQGAPIGQALLDALAGTVTRLATRAGAGINSAVTRLRAVFMPLVTPAQTALTQPLAEGAALFDVLEQGLTSIVQALQNVSPEPLRQSAGTLVDILTTDLGITPTFIHDVVLGVFDDMALALWSDLFYESVLSCLTLTNHQEPTQAAHQRPENYKENGGFVDLFWKSGLLVYAAAVPDEEYALPFETVPLTIGYWLGGALGVGLVMGFVGLLVAQ</sequence>
<accession>A0A937W7M9</accession>
<feature type="non-terminal residue" evidence="2">
    <location>
        <position position="254"/>
    </location>
</feature>
<comment type="caution">
    <text evidence="2">The sequence shown here is derived from an EMBL/GenBank/DDBJ whole genome shotgun (WGS) entry which is preliminary data.</text>
</comment>
<keyword evidence="1" id="KW-0472">Membrane</keyword>
<dbReference type="EMBL" id="VGLS01000957">
    <property type="protein sequence ID" value="MBM3226567.1"/>
    <property type="molecule type" value="Genomic_DNA"/>
</dbReference>
<keyword evidence="1" id="KW-0812">Transmembrane</keyword>
<protein>
    <submittedName>
        <fullName evidence="2">Uncharacterized protein</fullName>
    </submittedName>
</protein>
<organism evidence="2 3">
    <name type="scientific">Tectimicrobiota bacterium</name>
    <dbReference type="NCBI Taxonomy" id="2528274"/>
    <lineage>
        <taxon>Bacteria</taxon>
        <taxon>Pseudomonadati</taxon>
        <taxon>Nitrospinota/Tectimicrobiota group</taxon>
        <taxon>Candidatus Tectimicrobiota</taxon>
    </lineage>
</organism>
<dbReference type="AlphaFoldDB" id="A0A937W7M9"/>
<reference evidence="2" key="1">
    <citation type="submission" date="2019-03" db="EMBL/GenBank/DDBJ databases">
        <title>Lake Tanganyika Metagenome-Assembled Genomes (MAGs).</title>
        <authorList>
            <person name="Tran P."/>
        </authorList>
    </citation>
    <scope>NUCLEOTIDE SEQUENCE</scope>
    <source>
        <strain evidence="2">K_DeepCast_65m_m2_066</strain>
    </source>
</reference>
<feature type="transmembrane region" description="Helical" evidence="1">
    <location>
        <begin position="231"/>
        <end position="253"/>
    </location>
</feature>
<evidence type="ECO:0000313" key="3">
    <source>
        <dbReference type="Proteomes" id="UP000712673"/>
    </source>
</evidence>